<dbReference type="PANTHER" id="PTHR22916:SF3">
    <property type="entry name" value="UDP-GLCNAC:BETAGAL BETA-1,3-N-ACETYLGLUCOSAMINYLTRANSFERASE-LIKE PROTEIN 1"/>
    <property type="match status" value="1"/>
</dbReference>
<dbReference type="AlphaFoldDB" id="A0A1I6GS86"/>
<dbReference type="Proteomes" id="UP000199424">
    <property type="component" value="Unassembled WGS sequence"/>
</dbReference>
<dbReference type="PANTHER" id="PTHR22916">
    <property type="entry name" value="GLYCOSYLTRANSFERASE"/>
    <property type="match status" value="1"/>
</dbReference>
<gene>
    <name evidence="2" type="ORF">SAMN04488070_1145</name>
</gene>
<reference evidence="3" key="1">
    <citation type="submission" date="2016-10" db="EMBL/GenBank/DDBJ databases">
        <authorList>
            <person name="Varghese N."/>
            <person name="Submissions S."/>
        </authorList>
    </citation>
    <scope>NUCLEOTIDE SEQUENCE [LARGE SCALE GENOMIC DNA]</scope>
    <source>
        <strain evidence="3">CGMCC 1.7285</strain>
    </source>
</reference>
<feature type="domain" description="Glycosyltransferase 2-like" evidence="1">
    <location>
        <begin position="3"/>
        <end position="173"/>
    </location>
</feature>
<dbReference type="RefSeq" id="WP_092856189.1">
    <property type="nucleotide sequence ID" value="NZ_FOYU01000001.1"/>
</dbReference>
<keyword evidence="3" id="KW-1185">Reference proteome</keyword>
<dbReference type="Pfam" id="PF00535">
    <property type="entry name" value="Glycos_transf_2"/>
    <property type="match status" value="1"/>
</dbReference>
<dbReference type="EMBL" id="FOYU01000001">
    <property type="protein sequence ID" value="SFR44996.1"/>
    <property type="molecule type" value="Genomic_DNA"/>
</dbReference>
<name>A0A1I6GS86_9GAMM</name>
<accession>A0A1I6GS86</accession>
<sequence length="328" mass="37352">MISVIVPVYNVEKYIDDCLESLAQQSNQNFELIIVNDGSQDQSMAKAQQWIAQMTNVMVINQPNGGLSAARNTGLEKATGEYVLFLDSDDMLSTNAIEVLSSIIEDSIADVILYSAGIFEDGVDSTRLKFNMDAYSRHANDYPENLRGVDYLDRVLATNRFIVSACLYAFKRELAVSLRFINGIIHEDNHFTPALLLLADKIKLLDNQLYKRRVREGSITTTSISSRNIEGYFYSAKGLEKDIQARLNEDSYSVYLSVLKRLYQATLATALKTKKISVIRHWCHIIELELNNRKDIQLSRKYDLLMSYPFLVTCIWLCIEKMKKLGLK</sequence>
<dbReference type="SUPFAM" id="SSF53448">
    <property type="entry name" value="Nucleotide-diphospho-sugar transferases"/>
    <property type="match status" value="1"/>
</dbReference>
<evidence type="ECO:0000259" key="1">
    <source>
        <dbReference type="Pfam" id="PF00535"/>
    </source>
</evidence>
<evidence type="ECO:0000313" key="3">
    <source>
        <dbReference type="Proteomes" id="UP000199424"/>
    </source>
</evidence>
<organism evidence="2 3">
    <name type="scientific">Pseudidiomarina maritima</name>
    <dbReference type="NCBI Taxonomy" id="519453"/>
    <lineage>
        <taxon>Bacteria</taxon>
        <taxon>Pseudomonadati</taxon>
        <taxon>Pseudomonadota</taxon>
        <taxon>Gammaproteobacteria</taxon>
        <taxon>Alteromonadales</taxon>
        <taxon>Idiomarinaceae</taxon>
        <taxon>Pseudidiomarina</taxon>
    </lineage>
</organism>
<keyword evidence="2" id="KW-0808">Transferase</keyword>
<protein>
    <submittedName>
        <fullName evidence="2">Glycosyltransferase involved in cell wall bisynthesis</fullName>
    </submittedName>
</protein>
<dbReference type="InterPro" id="IPR029044">
    <property type="entry name" value="Nucleotide-diphossugar_trans"/>
</dbReference>
<dbReference type="GO" id="GO:0016758">
    <property type="term" value="F:hexosyltransferase activity"/>
    <property type="evidence" value="ECO:0007669"/>
    <property type="project" value="UniProtKB-ARBA"/>
</dbReference>
<evidence type="ECO:0000313" key="2">
    <source>
        <dbReference type="EMBL" id="SFR44996.1"/>
    </source>
</evidence>
<proteinExistence type="predicted"/>
<dbReference type="Gene3D" id="3.90.550.10">
    <property type="entry name" value="Spore Coat Polysaccharide Biosynthesis Protein SpsA, Chain A"/>
    <property type="match status" value="1"/>
</dbReference>
<dbReference type="CDD" id="cd00761">
    <property type="entry name" value="Glyco_tranf_GTA_type"/>
    <property type="match status" value="1"/>
</dbReference>
<dbReference type="InterPro" id="IPR001173">
    <property type="entry name" value="Glyco_trans_2-like"/>
</dbReference>